<evidence type="ECO:0000256" key="8">
    <source>
        <dbReference type="ARBA" id="ARBA00022679"/>
    </source>
</evidence>
<organism evidence="15 16">
    <name type="scientific">Priestia endophytica DSM 13796</name>
    <dbReference type="NCBI Taxonomy" id="1121089"/>
    <lineage>
        <taxon>Bacteria</taxon>
        <taxon>Bacillati</taxon>
        <taxon>Bacillota</taxon>
        <taxon>Bacilli</taxon>
        <taxon>Bacillales</taxon>
        <taxon>Bacillaceae</taxon>
        <taxon>Priestia</taxon>
    </lineage>
</organism>
<dbReference type="InterPro" id="IPR002629">
    <property type="entry name" value="Met_Synth_C/arc"/>
</dbReference>
<keyword evidence="7" id="KW-0028">Amino-acid biosynthesis</keyword>
<accession>A0A1I6ADZ1</accession>
<dbReference type="PIRSF" id="PIRSF000382">
    <property type="entry name" value="MeTrfase_B12_ind"/>
    <property type="match status" value="1"/>
</dbReference>
<keyword evidence="10" id="KW-0677">Repeat</keyword>
<evidence type="ECO:0000256" key="9">
    <source>
        <dbReference type="ARBA" id="ARBA00022723"/>
    </source>
</evidence>
<dbReference type="PANTHER" id="PTHR30519">
    <property type="entry name" value="5-METHYLTETRAHYDROPTEROYLTRIGLUTAMATE--HOMOCYSTEINE METHYLTRANSFERASE"/>
    <property type="match status" value="1"/>
</dbReference>
<dbReference type="InterPro" id="IPR038071">
    <property type="entry name" value="UROD/MetE-like_sf"/>
</dbReference>
<dbReference type="InterPro" id="IPR006276">
    <property type="entry name" value="Cobalamin-indep_Met_synthase"/>
</dbReference>
<dbReference type="InterPro" id="IPR013215">
    <property type="entry name" value="Cbl-indep_Met_Synth_N"/>
</dbReference>
<comment type="similarity">
    <text evidence="4">Belongs to the vitamin-B12 independent methionine synthase family.</text>
</comment>
<evidence type="ECO:0000256" key="4">
    <source>
        <dbReference type="ARBA" id="ARBA00009553"/>
    </source>
</evidence>
<dbReference type="Pfam" id="PF01717">
    <property type="entry name" value="Meth_synt_2"/>
    <property type="match status" value="1"/>
</dbReference>
<dbReference type="EC" id="2.1.1.14" evidence="5"/>
<keyword evidence="9" id="KW-0479">Metal-binding</keyword>
<keyword evidence="16" id="KW-1185">Reference proteome</keyword>
<dbReference type="EMBL" id="FOXX01000006">
    <property type="protein sequence ID" value="SFQ66928.1"/>
    <property type="molecule type" value="Genomic_DNA"/>
</dbReference>
<dbReference type="SUPFAM" id="SSF51726">
    <property type="entry name" value="UROD/MetE-like"/>
    <property type="match status" value="2"/>
</dbReference>
<dbReference type="NCBIfam" id="NF003556">
    <property type="entry name" value="PRK05222.1"/>
    <property type="match status" value="1"/>
</dbReference>
<evidence type="ECO:0000259" key="13">
    <source>
        <dbReference type="Pfam" id="PF01717"/>
    </source>
</evidence>
<evidence type="ECO:0000256" key="7">
    <source>
        <dbReference type="ARBA" id="ARBA00022605"/>
    </source>
</evidence>
<keyword evidence="12" id="KW-0486">Methionine biosynthesis</keyword>
<evidence type="ECO:0000256" key="1">
    <source>
        <dbReference type="ARBA" id="ARBA00001947"/>
    </source>
</evidence>
<dbReference type="CDD" id="cd03312">
    <property type="entry name" value="CIMS_N_terminal_like"/>
    <property type="match status" value="1"/>
</dbReference>
<comment type="cofactor">
    <cofactor evidence="1">
        <name>Zn(2+)</name>
        <dbReference type="ChEBI" id="CHEBI:29105"/>
    </cofactor>
</comment>
<reference evidence="15 16" key="1">
    <citation type="submission" date="2016-10" db="EMBL/GenBank/DDBJ databases">
        <authorList>
            <person name="Varghese N."/>
            <person name="Submissions S."/>
        </authorList>
    </citation>
    <scope>NUCLEOTIDE SEQUENCE [LARGE SCALE GENOMIC DNA]</scope>
    <source>
        <strain evidence="15 16">DSM 13796</strain>
    </source>
</reference>
<dbReference type="Gene3D" id="3.20.20.210">
    <property type="match status" value="2"/>
</dbReference>
<comment type="function">
    <text evidence="2">Catalyzes the transfer of a methyl group from 5-methyltetrahydrofolate to homocysteine resulting in methionine formation.</text>
</comment>
<evidence type="ECO:0000256" key="11">
    <source>
        <dbReference type="ARBA" id="ARBA00022833"/>
    </source>
</evidence>
<name>A0A1I6ADZ1_9BACI</name>
<evidence type="ECO:0000313" key="15">
    <source>
        <dbReference type="EMBL" id="SFQ66928.1"/>
    </source>
</evidence>
<evidence type="ECO:0000313" key="16">
    <source>
        <dbReference type="Proteomes" id="UP000182762"/>
    </source>
</evidence>
<evidence type="ECO:0000256" key="5">
    <source>
        <dbReference type="ARBA" id="ARBA00012034"/>
    </source>
</evidence>
<keyword evidence="6" id="KW-0489">Methyltransferase</keyword>
<comment type="pathway">
    <text evidence="3">Amino-acid biosynthesis; L-methionine biosynthesis via de novo pathway; L-methionine from L-homocysteine (MetE route): step 1/1.</text>
</comment>
<feature type="domain" description="Cobalamin-independent methionine synthase MetE C-terminal/archaeal" evidence="13">
    <location>
        <begin position="434"/>
        <end position="756"/>
    </location>
</feature>
<evidence type="ECO:0000256" key="3">
    <source>
        <dbReference type="ARBA" id="ARBA00004681"/>
    </source>
</evidence>
<dbReference type="Pfam" id="PF08267">
    <property type="entry name" value="Meth_synt_1"/>
    <property type="match status" value="1"/>
</dbReference>
<evidence type="ECO:0000256" key="6">
    <source>
        <dbReference type="ARBA" id="ARBA00022603"/>
    </source>
</evidence>
<keyword evidence="8" id="KW-0808">Transferase</keyword>
<protein>
    <recommendedName>
        <fullName evidence="5">5-methyltetrahydropteroyltriglutamate--homocysteine S-methyltransferase</fullName>
        <ecNumber evidence="5">2.1.1.14</ecNumber>
    </recommendedName>
</protein>
<evidence type="ECO:0000259" key="14">
    <source>
        <dbReference type="Pfam" id="PF08267"/>
    </source>
</evidence>
<sequence length="765" mass="87823">MAKKDNRDGGKNMTVYTSNIGYPRIGEKREWKKALERFWEGTLEEKEFKEELDHLFLEGIRVQKEAGITHIPVGEFSLYDHILDLLWTFNLVPDRFKKTNKTPLETYYSMARGTDGAEAMTMTKWFNTNYHYLVPEFENVTPSLKENRFLDYWKKAKQKLGVNGKVTLVGPATLVLLGKGYKETEKASWIQRLIPLYQQLLQQFDEEGVEWVSLEEPIFTSPLDQEVWKAIENGYTEIAKSCKNTKLLLQTYYEAVFDYKKVLSLPVDGFGLDFIHDRGETKEQLKKWGFPKGKVLAAGIIDGRNVWKSNLTETSAEVKELLNLIHGDLWVQPSSSLLHVPVTAKNESLPSFLEGALSFAKEKLGELKALESGIENNTSFKDYDKSFEDFVAAPLRHNHKVQGEMKELAQLKVTRPPYEIRAKKQQEKLKLPLLPTTTIGSMPQTKEVRSTRLKWRKKQITDAQYEQFIQEITSRWIAIQEDVELDVLVHGEFERTDMVEYFGEKLNGMEVTKFGWVQSYGSRCVKPPIIYGDVSLKEPMTVKESVYAQSLTNKPVKGMLTGPVTILNWSFPRHDESKEVMMNQIGLAIRQEVLALEDAGIAIIQIDEPALREGLPLREEKKEGYLKAAAYAFRLSSYGVKDETQIHTHMCYSNFNEIMNTIDDLDADVISIETSRSHGRLLQAFEDFHYEKEIGLGVYDIHSPQIPNEEDIISNIRASLRVLDEKQFWVNPDCGLKTRKEEEAVKSLRVLVEATKKYRASLVEA</sequence>
<dbReference type="Proteomes" id="UP000182762">
    <property type="component" value="Unassembled WGS sequence"/>
</dbReference>
<evidence type="ECO:0000256" key="10">
    <source>
        <dbReference type="ARBA" id="ARBA00022737"/>
    </source>
</evidence>
<proteinExistence type="inferred from homology"/>
<evidence type="ECO:0000256" key="12">
    <source>
        <dbReference type="ARBA" id="ARBA00023167"/>
    </source>
</evidence>
<dbReference type="NCBIfam" id="TIGR01371">
    <property type="entry name" value="met_syn_B12ind"/>
    <property type="match status" value="1"/>
</dbReference>
<comment type="caution">
    <text evidence="15">The sequence shown here is derived from an EMBL/GenBank/DDBJ whole genome shotgun (WGS) entry which is preliminary data.</text>
</comment>
<keyword evidence="11" id="KW-0862">Zinc</keyword>
<evidence type="ECO:0000256" key="2">
    <source>
        <dbReference type="ARBA" id="ARBA00002777"/>
    </source>
</evidence>
<feature type="domain" description="Cobalamin-independent methionine synthase MetE N-terminal" evidence="14">
    <location>
        <begin position="17"/>
        <end position="323"/>
    </location>
</feature>
<dbReference type="CDD" id="cd03311">
    <property type="entry name" value="CIMS_C_terminal_like"/>
    <property type="match status" value="1"/>
</dbReference>
<gene>
    <name evidence="15" type="ORF">SAMN02745910_02657</name>
</gene>